<feature type="compositionally biased region" description="Basic and acidic residues" evidence="1">
    <location>
        <begin position="337"/>
        <end position="348"/>
    </location>
</feature>
<feature type="compositionally biased region" description="Polar residues" evidence="1">
    <location>
        <begin position="367"/>
        <end position="386"/>
    </location>
</feature>
<evidence type="ECO:0000256" key="1">
    <source>
        <dbReference type="SAM" id="MobiDB-lite"/>
    </source>
</evidence>
<proteinExistence type="predicted"/>
<organism evidence="2">
    <name type="scientific">Amorphochlora amoebiformis</name>
    <dbReference type="NCBI Taxonomy" id="1561963"/>
    <lineage>
        <taxon>Eukaryota</taxon>
        <taxon>Sar</taxon>
        <taxon>Rhizaria</taxon>
        <taxon>Cercozoa</taxon>
        <taxon>Chlorarachniophyceae</taxon>
        <taxon>Amorphochlora</taxon>
    </lineage>
</organism>
<feature type="region of interest" description="Disordered" evidence="1">
    <location>
        <begin position="323"/>
        <end position="396"/>
    </location>
</feature>
<protein>
    <submittedName>
        <fullName evidence="2">Uncharacterized protein</fullName>
    </submittedName>
</protein>
<feature type="region of interest" description="Disordered" evidence="1">
    <location>
        <begin position="477"/>
        <end position="513"/>
    </location>
</feature>
<reference evidence="2" key="1">
    <citation type="submission" date="2021-01" db="EMBL/GenBank/DDBJ databases">
        <authorList>
            <person name="Corre E."/>
            <person name="Pelletier E."/>
            <person name="Niang G."/>
            <person name="Scheremetjew M."/>
            <person name="Finn R."/>
            <person name="Kale V."/>
            <person name="Holt S."/>
            <person name="Cochrane G."/>
            <person name="Meng A."/>
            <person name="Brown T."/>
            <person name="Cohen L."/>
        </authorList>
    </citation>
    <scope>NUCLEOTIDE SEQUENCE</scope>
    <source>
        <strain evidence="2">CCMP2058</strain>
    </source>
</reference>
<gene>
    <name evidence="2" type="ORF">LAMO00422_LOCUS10021</name>
</gene>
<feature type="compositionally biased region" description="Basic and acidic residues" evidence="1">
    <location>
        <begin position="477"/>
        <end position="486"/>
    </location>
</feature>
<name>A0A7S0H141_9EUKA</name>
<feature type="region of interest" description="Disordered" evidence="1">
    <location>
        <begin position="214"/>
        <end position="238"/>
    </location>
</feature>
<evidence type="ECO:0000313" key="2">
    <source>
        <dbReference type="EMBL" id="CAD8449444.1"/>
    </source>
</evidence>
<dbReference type="AlphaFoldDB" id="A0A7S0H141"/>
<dbReference type="EMBL" id="HBEM01014535">
    <property type="protein sequence ID" value="CAD8449444.1"/>
    <property type="molecule type" value="Transcribed_RNA"/>
</dbReference>
<accession>A0A7S0H141</accession>
<sequence length="513" mass="56092">MSKATQGSIYGLKWEAQSDTKQYRASIASSACLGAAAHILSSKKVSKAHADAIMQKASRIHPGKSHIDPAGVLKSSPELKETLAVIETVVAEAGPKGVSELVSRLPMGLDEMKKCAIIFNLDFAVCVWCVTRSNSTNPRGYYVFDPQPRVALTSFLLPDTSRSLRQSSAPGFIAFPARTWLERYLARAFPRISLGDPTQDKAFNSLKLTFFSPTPGPSPTWQLDQTEKSPNKSVTPQTAVTATPLGSEAVETKATDLKPSGPTASEATKDLGAASTAELKAQIARLEEANLALSKQIHAERLAKNALRRYVYRIERTHNLRPNLRLDKVEPNIQSSKDTRRNPNDASHRHSALQNLDKAHKNPAISPESNCDLNISRSNSSATSINRPRFRDSFDPLPVEPNRIGYMEGELDDAGKVVQVEVVPVTESILDVRVDFDNDMKADQEERGVREKGIRDSLTVRVIPKVDATSEFDVDAKARPVKDKGGGRVRATRVRPVEGTQADVISAADHENS</sequence>